<dbReference type="EMBL" id="GBRH01165989">
    <property type="protein sequence ID" value="JAE31907.1"/>
    <property type="molecule type" value="Transcribed_RNA"/>
</dbReference>
<protein>
    <submittedName>
        <fullName evidence="1">Uncharacterized protein</fullName>
    </submittedName>
</protein>
<sequence length="56" mass="6396">MSLRIRMSSLRTKLIATPCNSTETAFVIKSAHHYVYQALIMLSYQSRLVAIHNNSE</sequence>
<dbReference type="AlphaFoldDB" id="A0A0A9H574"/>
<name>A0A0A9H574_ARUDO</name>
<proteinExistence type="predicted"/>
<evidence type="ECO:0000313" key="1">
    <source>
        <dbReference type="EMBL" id="JAE31907.1"/>
    </source>
</evidence>
<reference evidence="1" key="1">
    <citation type="submission" date="2014-09" db="EMBL/GenBank/DDBJ databases">
        <authorList>
            <person name="Magalhaes I.L.F."/>
            <person name="Oliveira U."/>
            <person name="Santos F.R."/>
            <person name="Vidigal T.H.D.A."/>
            <person name="Brescovit A.D."/>
            <person name="Santos A.J."/>
        </authorList>
    </citation>
    <scope>NUCLEOTIDE SEQUENCE</scope>
    <source>
        <tissue evidence="1">Shoot tissue taken approximately 20 cm above the soil surface</tissue>
    </source>
</reference>
<organism evidence="1">
    <name type="scientific">Arundo donax</name>
    <name type="common">Giant reed</name>
    <name type="synonym">Donax arundinaceus</name>
    <dbReference type="NCBI Taxonomy" id="35708"/>
    <lineage>
        <taxon>Eukaryota</taxon>
        <taxon>Viridiplantae</taxon>
        <taxon>Streptophyta</taxon>
        <taxon>Embryophyta</taxon>
        <taxon>Tracheophyta</taxon>
        <taxon>Spermatophyta</taxon>
        <taxon>Magnoliopsida</taxon>
        <taxon>Liliopsida</taxon>
        <taxon>Poales</taxon>
        <taxon>Poaceae</taxon>
        <taxon>PACMAD clade</taxon>
        <taxon>Arundinoideae</taxon>
        <taxon>Arundineae</taxon>
        <taxon>Arundo</taxon>
    </lineage>
</organism>
<reference evidence="1" key="2">
    <citation type="journal article" date="2015" name="Data Brief">
        <title>Shoot transcriptome of the giant reed, Arundo donax.</title>
        <authorList>
            <person name="Barrero R.A."/>
            <person name="Guerrero F.D."/>
            <person name="Moolhuijzen P."/>
            <person name="Goolsby J.A."/>
            <person name="Tidwell J."/>
            <person name="Bellgard S.E."/>
            <person name="Bellgard M.I."/>
        </authorList>
    </citation>
    <scope>NUCLEOTIDE SEQUENCE</scope>
    <source>
        <tissue evidence="1">Shoot tissue taken approximately 20 cm above the soil surface</tissue>
    </source>
</reference>
<accession>A0A0A9H574</accession>